<dbReference type="Pfam" id="PF06911">
    <property type="entry name" value="Senescence"/>
    <property type="match status" value="1"/>
</dbReference>
<name>A0A0A9GX74_ARUDO</name>
<reference evidence="2" key="1">
    <citation type="submission" date="2014-09" db="EMBL/GenBank/DDBJ databases">
        <authorList>
            <person name="Magalhaes I.L.F."/>
            <person name="Oliveira U."/>
            <person name="Santos F.R."/>
            <person name="Vidigal T.H.D.A."/>
            <person name="Brescovit A.D."/>
            <person name="Santos A.J."/>
        </authorList>
    </citation>
    <scope>NUCLEOTIDE SEQUENCE</scope>
    <source>
        <tissue evidence="2">Shoot tissue taken approximately 20 cm above the soil surface</tissue>
    </source>
</reference>
<protein>
    <recommendedName>
        <fullName evidence="1">Senescence domain-containing protein</fullName>
    </recommendedName>
</protein>
<proteinExistence type="predicted"/>
<organism evidence="2">
    <name type="scientific">Arundo donax</name>
    <name type="common">Giant reed</name>
    <name type="synonym">Donax arundinaceus</name>
    <dbReference type="NCBI Taxonomy" id="35708"/>
    <lineage>
        <taxon>Eukaryota</taxon>
        <taxon>Viridiplantae</taxon>
        <taxon>Streptophyta</taxon>
        <taxon>Embryophyta</taxon>
        <taxon>Tracheophyta</taxon>
        <taxon>Spermatophyta</taxon>
        <taxon>Magnoliopsida</taxon>
        <taxon>Liliopsida</taxon>
        <taxon>Poales</taxon>
        <taxon>Poaceae</taxon>
        <taxon>PACMAD clade</taxon>
        <taxon>Arundinoideae</taxon>
        <taxon>Arundineae</taxon>
        <taxon>Arundo</taxon>
    </lineage>
</organism>
<dbReference type="PANTHER" id="PTHR21068">
    <property type="entry name" value="SPARTIN"/>
    <property type="match status" value="1"/>
</dbReference>
<accession>A0A0A9GX74</accession>
<dbReference type="GO" id="GO:0005886">
    <property type="term" value="C:plasma membrane"/>
    <property type="evidence" value="ECO:0007669"/>
    <property type="project" value="TreeGrafter"/>
</dbReference>
<dbReference type="EMBL" id="GBRH01168799">
    <property type="protein sequence ID" value="JAE29097.1"/>
    <property type="molecule type" value="Transcribed_RNA"/>
</dbReference>
<feature type="domain" description="Senescence" evidence="1">
    <location>
        <begin position="19"/>
        <end position="70"/>
    </location>
</feature>
<reference evidence="2" key="2">
    <citation type="journal article" date="2015" name="Data Brief">
        <title>Shoot transcriptome of the giant reed, Arundo donax.</title>
        <authorList>
            <person name="Barrero R.A."/>
            <person name="Guerrero F.D."/>
            <person name="Moolhuijzen P."/>
            <person name="Goolsby J.A."/>
            <person name="Tidwell J."/>
            <person name="Bellgard S.E."/>
            <person name="Bellgard M.I."/>
        </authorList>
    </citation>
    <scope>NUCLEOTIDE SEQUENCE</scope>
    <source>
        <tissue evidence="2">Shoot tissue taken approximately 20 cm above the soil surface</tissue>
    </source>
</reference>
<dbReference type="InterPro" id="IPR045036">
    <property type="entry name" value="Spartin-like"/>
</dbReference>
<evidence type="ECO:0000313" key="2">
    <source>
        <dbReference type="EMBL" id="JAE29097.1"/>
    </source>
</evidence>
<dbReference type="AlphaFoldDB" id="A0A0A9GX74"/>
<dbReference type="PANTHER" id="PTHR21068:SF43">
    <property type="entry name" value="SPARTIN"/>
    <property type="match status" value="1"/>
</dbReference>
<sequence>MLPGDADAEVSPEMLMRIKRYGDKAAAATKEGLDAAGHAGMAVWAVFKIRQAWNPKSAIRPMALAKSTVKGMFNSRAKSRL</sequence>
<dbReference type="InterPro" id="IPR009686">
    <property type="entry name" value="Senescence/spartin_C"/>
</dbReference>
<evidence type="ECO:0000259" key="1">
    <source>
        <dbReference type="Pfam" id="PF06911"/>
    </source>
</evidence>